<dbReference type="PANTHER" id="PTHR33159">
    <property type="entry name" value="RPM1-INTERACTING PROTEIN 4 (RIN4) FAMILY PROTEIN"/>
    <property type="match status" value="1"/>
</dbReference>
<dbReference type="Proteomes" id="UP000036987">
    <property type="component" value="Unassembled WGS sequence"/>
</dbReference>
<proteinExistence type="predicted"/>
<comment type="caution">
    <text evidence="3">The sequence shown here is derived from an EMBL/GenBank/DDBJ whole genome shotgun (WGS) entry which is preliminary data.</text>
</comment>
<feature type="region of interest" description="Disordered" evidence="1">
    <location>
        <begin position="36"/>
        <end position="125"/>
    </location>
</feature>
<dbReference type="OrthoDB" id="765662at2759"/>
<accession>A0A0K9P9G0</accession>
<evidence type="ECO:0000259" key="2">
    <source>
        <dbReference type="Pfam" id="PF05627"/>
    </source>
</evidence>
<name>A0A0K9P9G0_ZOSMR</name>
<reference evidence="4" key="1">
    <citation type="journal article" date="2016" name="Nature">
        <title>The genome of the seagrass Zostera marina reveals angiosperm adaptation to the sea.</title>
        <authorList>
            <person name="Olsen J.L."/>
            <person name="Rouze P."/>
            <person name="Verhelst B."/>
            <person name="Lin Y.-C."/>
            <person name="Bayer T."/>
            <person name="Collen J."/>
            <person name="Dattolo E."/>
            <person name="De Paoli E."/>
            <person name="Dittami S."/>
            <person name="Maumus F."/>
            <person name="Michel G."/>
            <person name="Kersting A."/>
            <person name="Lauritano C."/>
            <person name="Lohaus R."/>
            <person name="Toepel M."/>
            <person name="Tonon T."/>
            <person name="Vanneste K."/>
            <person name="Amirebrahimi M."/>
            <person name="Brakel J."/>
            <person name="Bostroem C."/>
            <person name="Chovatia M."/>
            <person name="Grimwood J."/>
            <person name="Jenkins J.W."/>
            <person name="Jueterbock A."/>
            <person name="Mraz A."/>
            <person name="Stam W.T."/>
            <person name="Tice H."/>
            <person name="Bornberg-Bauer E."/>
            <person name="Green P.J."/>
            <person name="Pearson G.A."/>
            <person name="Procaccini G."/>
            <person name="Duarte C.M."/>
            <person name="Schmutz J."/>
            <person name="Reusch T.B.H."/>
            <person name="Van de Peer Y."/>
        </authorList>
    </citation>
    <scope>NUCLEOTIDE SEQUENCE [LARGE SCALE GENOMIC DNA]</scope>
    <source>
        <strain evidence="4">cv. Finnish</strain>
    </source>
</reference>
<evidence type="ECO:0000313" key="3">
    <source>
        <dbReference type="EMBL" id="KMZ64825.1"/>
    </source>
</evidence>
<feature type="compositionally biased region" description="Polar residues" evidence="1">
    <location>
        <begin position="39"/>
        <end position="48"/>
    </location>
</feature>
<keyword evidence="4" id="KW-1185">Reference proteome</keyword>
<feature type="compositionally biased region" description="Basic and acidic residues" evidence="1">
    <location>
        <begin position="92"/>
        <end position="104"/>
    </location>
</feature>
<feature type="domain" description="RIN4 pathogenic type III effector avirulence factor Avr cleavage site" evidence="2">
    <location>
        <begin position="103"/>
        <end position="136"/>
    </location>
</feature>
<dbReference type="EMBL" id="LFYR01001099">
    <property type="protein sequence ID" value="KMZ64825.1"/>
    <property type="molecule type" value="Genomic_DNA"/>
</dbReference>
<dbReference type="AlphaFoldDB" id="A0A0K9P9G0"/>
<dbReference type="PANTHER" id="PTHR33159:SF101">
    <property type="entry name" value="OS04G0379600 PROTEIN"/>
    <property type="match status" value="1"/>
</dbReference>
<evidence type="ECO:0000313" key="4">
    <source>
        <dbReference type="Proteomes" id="UP000036987"/>
    </source>
</evidence>
<dbReference type="InterPro" id="IPR040387">
    <property type="entry name" value="RIN4/NOI4"/>
</dbReference>
<evidence type="ECO:0000256" key="1">
    <source>
        <dbReference type="SAM" id="MobiDB-lite"/>
    </source>
</evidence>
<feature type="domain" description="RIN4 pathogenic type III effector avirulence factor Avr cleavage site" evidence="2">
    <location>
        <begin position="8"/>
        <end position="31"/>
    </location>
</feature>
<dbReference type="InterPro" id="IPR008700">
    <property type="entry name" value="TypeIII_avirulence_cleave"/>
</dbReference>
<dbReference type="OMA" id="WENTRFE"/>
<dbReference type="GO" id="GO:0005886">
    <property type="term" value="C:plasma membrane"/>
    <property type="evidence" value="ECO:0000318"/>
    <property type="project" value="GO_Central"/>
</dbReference>
<protein>
    <recommendedName>
        <fullName evidence="2">RIN4 pathogenic type III effector avirulence factor Avr cleavage site domain-containing protein</fullName>
    </recommendedName>
</protein>
<sequence length="180" mass="20530">MDEQEKHRIPKFGDWEGENIAFTYYFEKTRQIREGKLNSLPNSKTASPVKSIAQDGIQSEAEKSSLSSHYHLSNASPRIQKSRHNHSSPKIRLVEQKDEIRDKQPTIPKFGEWEDSDPSTGDGFTEKFDRVRKENKNAENGAVVKSQEDPNFAIVYTIPEKKKSPKVKKPLGKCFSCFGC</sequence>
<feature type="compositionally biased region" description="Polar residues" evidence="1">
    <location>
        <begin position="64"/>
        <end position="79"/>
    </location>
</feature>
<gene>
    <name evidence="3" type="ORF">ZOSMA_34G01050</name>
</gene>
<feature type="compositionally biased region" description="Basic residues" evidence="1">
    <location>
        <begin position="80"/>
        <end position="89"/>
    </location>
</feature>
<organism evidence="3 4">
    <name type="scientific">Zostera marina</name>
    <name type="common">Eelgrass</name>
    <dbReference type="NCBI Taxonomy" id="29655"/>
    <lineage>
        <taxon>Eukaryota</taxon>
        <taxon>Viridiplantae</taxon>
        <taxon>Streptophyta</taxon>
        <taxon>Embryophyta</taxon>
        <taxon>Tracheophyta</taxon>
        <taxon>Spermatophyta</taxon>
        <taxon>Magnoliopsida</taxon>
        <taxon>Liliopsida</taxon>
        <taxon>Zosteraceae</taxon>
        <taxon>Zostera</taxon>
    </lineage>
</organism>
<dbReference type="Pfam" id="PF05627">
    <property type="entry name" value="AvrRpt-cleavage"/>
    <property type="match status" value="2"/>
</dbReference>